<dbReference type="InterPro" id="IPR052021">
    <property type="entry name" value="Type-I_RS_S_subunit"/>
</dbReference>
<dbReference type="InterPro" id="IPR044946">
    <property type="entry name" value="Restrct_endonuc_typeI_TRD_sf"/>
</dbReference>
<dbReference type="EMBL" id="CAMAPB010000031">
    <property type="protein sequence ID" value="CAH9060299.1"/>
    <property type="molecule type" value="Genomic_DNA"/>
</dbReference>
<comment type="similarity">
    <text evidence="1">Belongs to the type-I restriction system S methylase family.</text>
</comment>
<dbReference type="PANTHER" id="PTHR30408">
    <property type="entry name" value="TYPE-1 RESTRICTION ENZYME ECOKI SPECIFICITY PROTEIN"/>
    <property type="match status" value="1"/>
</dbReference>
<dbReference type="PANTHER" id="PTHR30408:SF12">
    <property type="entry name" value="TYPE I RESTRICTION ENZYME MJAVIII SPECIFICITY SUBUNIT"/>
    <property type="match status" value="1"/>
</dbReference>
<feature type="domain" description="Type I restriction modification DNA specificity" evidence="5">
    <location>
        <begin position="192"/>
        <end position="366"/>
    </location>
</feature>
<dbReference type="Proteomes" id="UP001152447">
    <property type="component" value="Unassembled WGS sequence"/>
</dbReference>
<keyword evidence="3" id="KW-0238">DNA-binding</keyword>
<sequence>MGWLTYKLGDICDFQGGSQPPKSVFIQEEKDGYIRLLQIRDFKSDDKAIYIPEAKKNRICKNDDVMLARYGASVGQVHRGKSGAYNVALIKTIPNTDIIDKDFLYLYLHSESFQKRLMSVAERSAQAGFSKADISPFEVSVPPIPEQKRIVAILDQAFADIEQARAKTEQNLKNARELFESYLQQVFSQHGDDWGVKKIAEIAETCLGKMLDKKKNKGNPKPYLRNQNVQWFNINTDDLLEMRFEDSEYERYAIKKGDLVICEGGYPGRGAIWEQDEDIFFQKALHRIRCHNPLYNRWVLYYLYLSDCNGTLKNSFTGAGIQHFTGKSLKQLALPIPPVELTEKFVRNFDELFNHVISLEHVYHNKLNSIDELKKSILQKAFSGELTKEKEGAVA</sequence>
<dbReference type="SUPFAM" id="SSF116734">
    <property type="entry name" value="DNA methylase specificity domain"/>
    <property type="match status" value="2"/>
</dbReference>
<evidence type="ECO:0000313" key="6">
    <source>
        <dbReference type="EMBL" id="CAH9060299.1"/>
    </source>
</evidence>
<dbReference type="InterPro" id="IPR000055">
    <property type="entry name" value="Restrct_endonuc_typeI_TRD"/>
</dbReference>
<evidence type="ECO:0000256" key="1">
    <source>
        <dbReference type="ARBA" id="ARBA00010923"/>
    </source>
</evidence>
<evidence type="ECO:0000256" key="2">
    <source>
        <dbReference type="ARBA" id="ARBA00022747"/>
    </source>
</evidence>
<organism evidence="6 7">
    <name type="scientific">Pseudoalteromonas haloplanktis</name>
    <name type="common">Alteromonas haloplanktis</name>
    <dbReference type="NCBI Taxonomy" id="228"/>
    <lineage>
        <taxon>Bacteria</taxon>
        <taxon>Pseudomonadati</taxon>
        <taxon>Pseudomonadota</taxon>
        <taxon>Gammaproteobacteria</taxon>
        <taxon>Alteromonadales</taxon>
        <taxon>Pseudoalteromonadaceae</taxon>
        <taxon>Pseudoalteromonas</taxon>
    </lineage>
</organism>
<evidence type="ECO:0000256" key="3">
    <source>
        <dbReference type="ARBA" id="ARBA00023125"/>
    </source>
</evidence>
<gene>
    <name evidence="6" type="primary">hsdS</name>
    <name evidence="6" type="ORF">PSEHALCIP103_02245</name>
</gene>
<accession>A0A9W4QZH9</accession>
<evidence type="ECO:0000313" key="7">
    <source>
        <dbReference type="Proteomes" id="UP001152447"/>
    </source>
</evidence>
<dbReference type="AlphaFoldDB" id="A0A9W4QZH9"/>
<dbReference type="RefSeq" id="WP_024599467.1">
    <property type="nucleotide sequence ID" value="NZ_CAMAPB010000031.1"/>
</dbReference>
<keyword evidence="2" id="KW-0680">Restriction system</keyword>
<evidence type="ECO:0000256" key="4">
    <source>
        <dbReference type="SAM" id="Coils"/>
    </source>
</evidence>
<comment type="caution">
    <text evidence="6">The sequence shown here is derived from an EMBL/GenBank/DDBJ whole genome shotgun (WGS) entry which is preliminary data.</text>
</comment>
<dbReference type="Pfam" id="PF01420">
    <property type="entry name" value="Methylase_S"/>
    <property type="match status" value="2"/>
</dbReference>
<proteinExistence type="inferred from homology"/>
<feature type="domain" description="Type I restriction modification DNA specificity" evidence="5">
    <location>
        <begin position="2"/>
        <end position="165"/>
    </location>
</feature>
<dbReference type="CDD" id="cd17263">
    <property type="entry name" value="RMtype1_S_AbaB8300I-TRD1-CR1_like"/>
    <property type="match status" value="1"/>
</dbReference>
<name>A0A9W4QZH9_PSEHA</name>
<dbReference type="GO" id="GO:0003677">
    <property type="term" value="F:DNA binding"/>
    <property type="evidence" value="ECO:0007669"/>
    <property type="project" value="UniProtKB-KW"/>
</dbReference>
<dbReference type="GO" id="GO:0009307">
    <property type="term" value="P:DNA restriction-modification system"/>
    <property type="evidence" value="ECO:0007669"/>
    <property type="project" value="UniProtKB-KW"/>
</dbReference>
<keyword evidence="4" id="KW-0175">Coiled coil</keyword>
<feature type="coiled-coil region" evidence="4">
    <location>
        <begin position="158"/>
        <end position="185"/>
    </location>
</feature>
<protein>
    <submittedName>
        <fullName evidence="6">Type-1 restriction enzyme EcoKI specificity protein</fullName>
    </submittedName>
</protein>
<dbReference type="Gene3D" id="3.90.220.20">
    <property type="entry name" value="DNA methylase specificity domains"/>
    <property type="match status" value="2"/>
</dbReference>
<keyword evidence="7" id="KW-1185">Reference proteome</keyword>
<reference evidence="6" key="1">
    <citation type="submission" date="2022-07" db="EMBL/GenBank/DDBJ databases">
        <authorList>
            <person name="Criscuolo A."/>
        </authorList>
    </citation>
    <scope>NUCLEOTIDE SEQUENCE</scope>
    <source>
        <strain evidence="6">CIP103197</strain>
    </source>
</reference>
<evidence type="ECO:0000259" key="5">
    <source>
        <dbReference type="Pfam" id="PF01420"/>
    </source>
</evidence>